<dbReference type="AlphaFoldDB" id="A0AAV4Q1P4"/>
<organism evidence="1 2">
    <name type="scientific">Caerostris extrusa</name>
    <name type="common">Bark spider</name>
    <name type="synonym">Caerostris bankana</name>
    <dbReference type="NCBI Taxonomy" id="172846"/>
    <lineage>
        <taxon>Eukaryota</taxon>
        <taxon>Metazoa</taxon>
        <taxon>Ecdysozoa</taxon>
        <taxon>Arthropoda</taxon>
        <taxon>Chelicerata</taxon>
        <taxon>Arachnida</taxon>
        <taxon>Araneae</taxon>
        <taxon>Araneomorphae</taxon>
        <taxon>Entelegynae</taxon>
        <taxon>Araneoidea</taxon>
        <taxon>Araneidae</taxon>
        <taxon>Caerostris</taxon>
    </lineage>
</organism>
<gene>
    <name evidence="1" type="ORF">CEXT_389451</name>
</gene>
<evidence type="ECO:0008006" key="3">
    <source>
        <dbReference type="Google" id="ProtNLM"/>
    </source>
</evidence>
<keyword evidence="2" id="KW-1185">Reference proteome</keyword>
<evidence type="ECO:0000313" key="2">
    <source>
        <dbReference type="Proteomes" id="UP001054945"/>
    </source>
</evidence>
<dbReference type="EMBL" id="BPLR01005440">
    <property type="protein sequence ID" value="GIY02384.1"/>
    <property type="molecule type" value="Genomic_DNA"/>
</dbReference>
<reference evidence="1 2" key="1">
    <citation type="submission" date="2021-06" db="EMBL/GenBank/DDBJ databases">
        <title>Caerostris extrusa draft genome.</title>
        <authorList>
            <person name="Kono N."/>
            <person name="Arakawa K."/>
        </authorList>
    </citation>
    <scope>NUCLEOTIDE SEQUENCE [LARGE SCALE GENOMIC DNA]</scope>
</reference>
<comment type="caution">
    <text evidence="1">The sequence shown here is derived from an EMBL/GenBank/DDBJ whole genome shotgun (WGS) entry which is preliminary data.</text>
</comment>
<protein>
    <recommendedName>
        <fullName evidence="3">LAGLIDADG homing endonuclease</fullName>
    </recommendedName>
</protein>
<dbReference type="Proteomes" id="UP001054945">
    <property type="component" value="Unassembled WGS sequence"/>
</dbReference>
<accession>A0AAV4Q1P4</accession>
<name>A0AAV4Q1P4_CAEEX</name>
<sequence length="98" mass="11283">MLGYLNRVLGHAPQFRFKMDFKETKCFYTLLLILTRGRQSLRNSVRMGLSRALNLFSSVNSTKDQTKKNLPEAILSVYHTEENLSVFSLVKQFTVPPT</sequence>
<evidence type="ECO:0000313" key="1">
    <source>
        <dbReference type="EMBL" id="GIY02384.1"/>
    </source>
</evidence>
<proteinExistence type="predicted"/>